<dbReference type="PANTHER" id="PTHR33050:SF7">
    <property type="entry name" value="RIBONUCLEASE H"/>
    <property type="match status" value="1"/>
</dbReference>
<evidence type="ECO:0000313" key="4">
    <source>
        <dbReference type="Proteomes" id="UP000601435"/>
    </source>
</evidence>
<dbReference type="GO" id="GO:0006310">
    <property type="term" value="P:DNA recombination"/>
    <property type="evidence" value="ECO:0007669"/>
    <property type="project" value="UniProtKB-KW"/>
</dbReference>
<dbReference type="SUPFAM" id="SSF56349">
    <property type="entry name" value="DNA breaking-rejoining enzymes"/>
    <property type="match status" value="1"/>
</dbReference>
<dbReference type="Gene3D" id="1.10.443.10">
    <property type="entry name" value="Intergrase catalytic core"/>
    <property type="match status" value="1"/>
</dbReference>
<dbReference type="InterPro" id="IPR011010">
    <property type="entry name" value="DNA_brk_join_enz"/>
</dbReference>
<sequence>MDYGERPICVHTRVVLAVVDHRTHEYVVLTPDLDVYTEVLHESNPELVRFLLPGPNGGIPRGVAARNVYSFAPMSAADLSNYTRQGREEAEAEILRRGSAAGGVAPVDPDPAGGAAPEVDDGRRWVLAEYIPGHKIGEEIELAAGSARDGHWALHHITDSAGVIQVALVANVAEADLDSFCEARIQRCREAEAADHFLQTGYRPGGAIVVPALTKHVAEKLHQEGQIMKERRKLREEKGQGKGRKGDPGGNKVFRPPIPHDDRQRDLFPLPLLVEEPEVAKKSLSRSVKQRIHRRRNRQRRLNSAVVALNSLFFGKDLDSAKSCINISDLPRVQGDVLRSLIHRLKVLGPPPAVASYREALQALQVPGGSYEAEPGVGETVPMDLSSLSLPTLSGTGVDLEREMSGSIGDMIRDFEGHLLQDATTWASVAEEAARMKPYNDPKMHHKGFYRDFLLRLQSCGILTFSRRARGRVGAFSVSKKPKVIDGQLRHRQRLILDCRQVNLQFRAPPLTELGSLAALCEIEIGPGETVYTGGADIADCFYGCRLPIGMESFFCFKEDILVRDAKALFPEMPEWIHGLAEDSVISPCLSVLPMGFSWSFYIVQQLHEQITMQALSIDRRDLILDSHPARELRRGTCLAMPYCDNVHVIGKESGRVEQHRLRVCECLREKGFQVHEEVPASAVVPTLGGIVDGHAGLVRATPSRLWKIIIGFEYCLRKPVSSEFVRRLLGHAMVLCVLNRCGMAIFRSLYDFSAKGLGPCRLWKSAARECRMFIAIAPLLQGNLRREWSSRVTCTDASPEGYGIVECELGVDQVREIGQWNERWRFKRLPVSEWRHRERAFNYDVVSDLFTVGRPEPTAGINQEYVENEEFVEVPFQLMKPSRWHTAKIGMWKNTSEHISLKEGRCLVLALRRLSRDSKQRGRKLLIFVDNLALGMAVSKGRAHDFHMLRVCQQVAAISLASDLFIRPRWVPSEVNPADGPSRGSLHPNSDWQAVAEWRRAQAGEAESGTSDGSPEGSFGQPPEHGDWSLESVNSDGEGEARLEDTQWSLFRRFKDQEEAGGSEARMIKLGSEKASRNEEEMDQNMTLLEMASVSEAQRNQYTKYLNSFKDFCQEHEMGWPPDNLDWVLADYFDDMFLQGSSLAVGEKTIAAVEFRFIEAKKGLLRARRALKGWRKLRPPTSRLPLPKPVTYGIAMVLIAKGHRDMGVKTLVDFDLYLRPGESLDVRAKHVVRPVPKSGKQYQKYAVIIRDQELGRPDKTGTFDNTILLDNPETESWLGPHLHRMARKVTGESPVFQFSSEAFRKQFQSAAEAIGLKHLHPYQLRHGGASEDLNSRIRDHVAVRERGRWKTDSSLRRYAKTGKLQKMLGELKVSHLEFCQQSVRRMPKVLDGTLPAQLP</sequence>
<gene>
    <name evidence="3" type="primary">AMY1.1</name>
    <name evidence="3" type="ORF">SNEC2469_LOCUS5314</name>
</gene>
<keyword evidence="1" id="KW-0233">DNA recombination</keyword>
<evidence type="ECO:0000313" key="3">
    <source>
        <dbReference type="EMBL" id="CAE7252533.1"/>
    </source>
</evidence>
<dbReference type="InterPro" id="IPR013762">
    <property type="entry name" value="Integrase-like_cat_sf"/>
</dbReference>
<evidence type="ECO:0000256" key="2">
    <source>
        <dbReference type="SAM" id="MobiDB-lite"/>
    </source>
</evidence>
<feature type="compositionally biased region" description="Basic and acidic residues" evidence="2">
    <location>
        <begin position="228"/>
        <end position="247"/>
    </location>
</feature>
<accession>A0A812LZ48</accession>
<feature type="compositionally biased region" description="Low complexity" evidence="2">
    <location>
        <begin position="102"/>
        <end position="117"/>
    </location>
</feature>
<comment type="caution">
    <text evidence="3">The sequence shown here is derived from an EMBL/GenBank/DDBJ whole genome shotgun (WGS) entry which is preliminary data.</text>
</comment>
<reference evidence="3" key="1">
    <citation type="submission" date="2021-02" db="EMBL/GenBank/DDBJ databases">
        <authorList>
            <person name="Dougan E. K."/>
            <person name="Rhodes N."/>
            <person name="Thang M."/>
            <person name="Chan C."/>
        </authorList>
    </citation>
    <scope>NUCLEOTIDE SEQUENCE</scope>
</reference>
<proteinExistence type="predicted"/>
<keyword evidence="4" id="KW-1185">Reference proteome</keyword>
<dbReference type="GO" id="GO:0015074">
    <property type="term" value="P:DNA integration"/>
    <property type="evidence" value="ECO:0007669"/>
    <property type="project" value="InterPro"/>
</dbReference>
<feature type="region of interest" description="Disordered" evidence="2">
    <location>
        <begin position="1001"/>
        <end position="1040"/>
    </location>
</feature>
<evidence type="ECO:0000256" key="1">
    <source>
        <dbReference type="ARBA" id="ARBA00023172"/>
    </source>
</evidence>
<dbReference type="PANTHER" id="PTHR33050">
    <property type="entry name" value="REVERSE TRANSCRIPTASE DOMAIN-CONTAINING PROTEIN"/>
    <property type="match status" value="1"/>
</dbReference>
<dbReference type="OrthoDB" id="414118at2759"/>
<dbReference type="GO" id="GO:0003677">
    <property type="term" value="F:DNA binding"/>
    <property type="evidence" value="ECO:0007669"/>
    <property type="project" value="InterPro"/>
</dbReference>
<organism evidence="3 4">
    <name type="scientific">Symbiodinium necroappetens</name>
    <dbReference type="NCBI Taxonomy" id="1628268"/>
    <lineage>
        <taxon>Eukaryota</taxon>
        <taxon>Sar</taxon>
        <taxon>Alveolata</taxon>
        <taxon>Dinophyceae</taxon>
        <taxon>Suessiales</taxon>
        <taxon>Symbiodiniaceae</taxon>
        <taxon>Symbiodinium</taxon>
    </lineage>
</organism>
<dbReference type="EMBL" id="CAJNJA010009974">
    <property type="protein sequence ID" value="CAE7252533.1"/>
    <property type="molecule type" value="Genomic_DNA"/>
</dbReference>
<feature type="region of interest" description="Disordered" evidence="2">
    <location>
        <begin position="228"/>
        <end position="260"/>
    </location>
</feature>
<dbReference type="Proteomes" id="UP000601435">
    <property type="component" value="Unassembled WGS sequence"/>
</dbReference>
<feature type="region of interest" description="Disordered" evidence="2">
    <location>
        <begin position="98"/>
        <end position="118"/>
    </location>
</feature>
<name>A0A812LZ48_9DINO</name>
<dbReference type="InterPro" id="IPR052055">
    <property type="entry name" value="Hepadnavirus_pol/RT"/>
</dbReference>
<protein>
    <submittedName>
        <fullName evidence="3">AMY1.1 protein</fullName>
    </submittedName>
</protein>